<dbReference type="OrthoDB" id="418757at2759"/>
<feature type="non-terminal residue" evidence="1">
    <location>
        <position position="1"/>
    </location>
</feature>
<name>A0A371GUT3_MUCPR</name>
<dbReference type="Proteomes" id="UP000257109">
    <property type="component" value="Unassembled WGS sequence"/>
</dbReference>
<reference evidence="1" key="1">
    <citation type="submission" date="2018-05" db="EMBL/GenBank/DDBJ databases">
        <title>Draft genome of Mucuna pruriens seed.</title>
        <authorList>
            <person name="Nnadi N.E."/>
            <person name="Vos R."/>
            <person name="Hasami M.H."/>
            <person name="Devisetty U.K."/>
            <person name="Aguiy J.C."/>
        </authorList>
    </citation>
    <scope>NUCLEOTIDE SEQUENCE [LARGE SCALE GENOMIC DNA]</scope>
    <source>
        <strain evidence="1">JCA_2017</strain>
    </source>
</reference>
<proteinExistence type="predicted"/>
<dbReference type="EMBL" id="QJKJ01004400">
    <property type="protein sequence ID" value="RDX94304.1"/>
    <property type="molecule type" value="Genomic_DNA"/>
</dbReference>
<evidence type="ECO:0000313" key="1">
    <source>
        <dbReference type="EMBL" id="RDX94304.1"/>
    </source>
</evidence>
<evidence type="ECO:0008006" key="3">
    <source>
        <dbReference type="Google" id="ProtNLM"/>
    </source>
</evidence>
<protein>
    <recommendedName>
        <fullName evidence="3">Reverse transcriptase Ty1/copia-type domain-containing protein</fullName>
    </recommendedName>
</protein>
<comment type="caution">
    <text evidence="1">The sequence shown here is derived from an EMBL/GenBank/DDBJ whole genome shotgun (WGS) entry which is preliminary data.</text>
</comment>
<gene>
    <name evidence="1" type="ORF">CR513_23328</name>
</gene>
<accession>A0A371GUT3</accession>
<sequence length="180" mass="21235">MKNSILGDTRIAKGDNFSLKQYLKNDLERNEMQKILYASTMGSIMYTQFCTHPDIAFVLGKTIKRVMSYLKRTKTYMFTYRKSKDLEIIMYIDFDFVGCQDSICSTSRYIYMLHPTMGYDCKTLLLVYGVVDGIKRPLKIYYDYNSTILYSNNNRSSTKSKFIDIKFLLLKKEFKINRFS</sequence>
<keyword evidence="2" id="KW-1185">Reference proteome</keyword>
<dbReference type="AlphaFoldDB" id="A0A371GUT3"/>
<evidence type="ECO:0000313" key="2">
    <source>
        <dbReference type="Proteomes" id="UP000257109"/>
    </source>
</evidence>
<organism evidence="1 2">
    <name type="scientific">Mucuna pruriens</name>
    <name type="common">Velvet bean</name>
    <name type="synonym">Dolichos pruriens</name>
    <dbReference type="NCBI Taxonomy" id="157652"/>
    <lineage>
        <taxon>Eukaryota</taxon>
        <taxon>Viridiplantae</taxon>
        <taxon>Streptophyta</taxon>
        <taxon>Embryophyta</taxon>
        <taxon>Tracheophyta</taxon>
        <taxon>Spermatophyta</taxon>
        <taxon>Magnoliopsida</taxon>
        <taxon>eudicotyledons</taxon>
        <taxon>Gunneridae</taxon>
        <taxon>Pentapetalae</taxon>
        <taxon>rosids</taxon>
        <taxon>fabids</taxon>
        <taxon>Fabales</taxon>
        <taxon>Fabaceae</taxon>
        <taxon>Papilionoideae</taxon>
        <taxon>50 kb inversion clade</taxon>
        <taxon>NPAAA clade</taxon>
        <taxon>indigoferoid/millettioid clade</taxon>
        <taxon>Phaseoleae</taxon>
        <taxon>Mucuna</taxon>
    </lineage>
</organism>